<dbReference type="InterPro" id="IPR003099">
    <property type="entry name" value="Prephen_DH"/>
</dbReference>
<comment type="similarity">
    <text evidence="2">Belongs to the prephenate/arogenate dehydrogenase family.</text>
</comment>
<accession>A0A0F4HBC7</accession>
<feature type="domain" description="ACT" evidence="11">
    <location>
        <begin position="290"/>
        <end position="361"/>
    </location>
</feature>
<evidence type="ECO:0000313" key="14">
    <source>
        <dbReference type="Proteomes" id="UP000185427"/>
    </source>
</evidence>
<dbReference type="EMBL" id="CP019030">
    <property type="protein sequence ID" value="APU46638.1"/>
    <property type="molecule type" value="Genomic_DNA"/>
</dbReference>
<name>A0A0F4HBC7_LIMFE</name>
<dbReference type="NCBIfam" id="NF005107">
    <property type="entry name" value="PRK06545.1-5"/>
    <property type="match status" value="1"/>
</dbReference>
<dbReference type="InterPro" id="IPR036291">
    <property type="entry name" value="NAD(P)-bd_dom_sf"/>
</dbReference>
<dbReference type="FunFam" id="3.40.50.720:FF:000208">
    <property type="entry name" value="Prephenate dehydrogenase"/>
    <property type="match status" value="1"/>
</dbReference>
<keyword evidence="7" id="KW-0520">NAD</keyword>
<dbReference type="InterPro" id="IPR046825">
    <property type="entry name" value="PDH_C"/>
</dbReference>
<dbReference type="EMBL" id="WHJL01000023">
    <property type="protein sequence ID" value="MPQ35140.1"/>
    <property type="molecule type" value="Genomic_DNA"/>
</dbReference>
<dbReference type="InterPro" id="IPR002912">
    <property type="entry name" value="ACT_dom"/>
</dbReference>
<evidence type="ECO:0000256" key="6">
    <source>
        <dbReference type="ARBA" id="ARBA00023002"/>
    </source>
</evidence>
<evidence type="ECO:0000259" key="11">
    <source>
        <dbReference type="PROSITE" id="PS51671"/>
    </source>
</evidence>
<dbReference type="InterPro" id="IPR045865">
    <property type="entry name" value="ACT-like_dom_sf"/>
</dbReference>
<organism evidence="12 14">
    <name type="scientific">Limosilactobacillus fermentum</name>
    <name type="common">Lactobacillus fermentum</name>
    <dbReference type="NCBI Taxonomy" id="1613"/>
    <lineage>
        <taxon>Bacteria</taxon>
        <taxon>Bacillati</taxon>
        <taxon>Bacillota</taxon>
        <taxon>Bacilli</taxon>
        <taxon>Lactobacillales</taxon>
        <taxon>Lactobacillaceae</taxon>
        <taxon>Limosilactobacillus</taxon>
    </lineage>
</organism>
<dbReference type="Pfam" id="PF02153">
    <property type="entry name" value="PDH_N"/>
    <property type="match status" value="1"/>
</dbReference>
<evidence type="ECO:0000256" key="8">
    <source>
        <dbReference type="ARBA" id="ARBA00023141"/>
    </source>
</evidence>
<dbReference type="UniPathway" id="UPA00122">
    <property type="reaction ID" value="UER00961"/>
</dbReference>
<evidence type="ECO:0000256" key="1">
    <source>
        <dbReference type="ARBA" id="ARBA00005067"/>
    </source>
</evidence>
<dbReference type="PANTHER" id="PTHR21363">
    <property type="entry name" value="PREPHENATE DEHYDROGENASE"/>
    <property type="match status" value="1"/>
</dbReference>
<evidence type="ECO:0000313" key="13">
    <source>
        <dbReference type="EMBL" id="MPQ35140.1"/>
    </source>
</evidence>
<proteinExistence type="inferred from homology"/>
<evidence type="ECO:0000256" key="2">
    <source>
        <dbReference type="ARBA" id="ARBA00007964"/>
    </source>
</evidence>
<dbReference type="PROSITE" id="PS51671">
    <property type="entry name" value="ACT"/>
    <property type="match status" value="1"/>
</dbReference>
<dbReference type="Proteomes" id="UP000185427">
    <property type="component" value="Chromosome"/>
</dbReference>
<evidence type="ECO:0000313" key="12">
    <source>
        <dbReference type="EMBL" id="APU46638.1"/>
    </source>
</evidence>
<dbReference type="InterPro" id="IPR008927">
    <property type="entry name" value="6-PGluconate_DH-like_C_sf"/>
</dbReference>
<reference evidence="13 15" key="2">
    <citation type="submission" date="2019-10" db="EMBL/GenBank/DDBJ databases">
        <title>Genome Sequencing and assembly of Lactobacillus fermentum I2, a lactic acid bacteria.</title>
        <authorList>
            <person name="Lopes L.S."/>
            <person name="Persinoti G.F."/>
            <person name="Riano-Pachon D.M."/>
            <person name="Labate C.A."/>
        </authorList>
    </citation>
    <scope>NUCLEOTIDE SEQUENCE [LARGE SCALE GENOMIC DNA]</scope>
    <source>
        <strain evidence="13 15">I2</strain>
    </source>
</reference>
<dbReference type="OrthoDB" id="9802008at2"/>
<dbReference type="PATRIC" id="fig|1613.32.peg.1716"/>
<dbReference type="Gene3D" id="3.40.50.720">
    <property type="entry name" value="NAD(P)-binding Rossmann-like Domain"/>
    <property type="match status" value="1"/>
</dbReference>
<keyword evidence="8" id="KW-0057">Aromatic amino acid biosynthesis</keyword>
<dbReference type="AlphaFoldDB" id="A0A0F4HBC7"/>
<evidence type="ECO:0000256" key="9">
    <source>
        <dbReference type="ARBA" id="ARBA00049260"/>
    </source>
</evidence>
<keyword evidence="6 13" id="KW-0560">Oxidoreductase</keyword>
<evidence type="ECO:0000256" key="4">
    <source>
        <dbReference type="ARBA" id="ARBA00016891"/>
    </source>
</evidence>
<feature type="domain" description="Prephenate/arogenate dehydrogenase" evidence="10">
    <location>
        <begin position="1"/>
        <end position="288"/>
    </location>
</feature>
<dbReference type="Gene3D" id="1.10.3660.10">
    <property type="entry name" value="6-phosphogluconate dehydrogenase C-terminal like domain"/>
    <property type="match status" value="1"/>
</dbReference>
<dbReference type="PANTHER" id="PTHR21363:SF0">
    <property type="entry name" value="PREPHENATE DEHYDROGENASE [NADP(+)]"/>
    <property type="match status" value="1"/>
</dbReference>
<dbReference type="GO" id="GO:0070403">
    <property type="term" value="F:NAD+ binding"/>
    <property type="evidence" value="ECO:0007669"/>
    <property type="project" value="InterPro"/>
</dbReference>
<evidence type="ECO:0000256" key="5">
    <source>
        <dbReference type="ARBA" id="ARBA00022498"/>
    </source>
</evidence>
<keyword evidence="8" id="KW-0028">Amino-acid biosynthesis</keyword>
<dbReference type="GO" id="GO:0008977">
    <property type="term" value="F:prephenate dehydrogenase (NAD+) activity"/>
    <property type="evidence" value="ECO:0007669"/>
    <property type="project" value="UniProtKB-EC"/>
</dbReference>
<dbReference type="SUPFAM" id="SSF55021">
    <property type="entry name" value="ACT-like"/>
    <property type="match status" value="1"/>
</dbReference>
<comment type="catalytic activity">
    <reaction evidence="9">
        <text>prephenate + NAD(+) = 3-(4-hydroxyphenyl)pyruvate + CO2 + NADH</text>
        <dbReference type="Rhea" id="RHEA:13869"/>
        <dbReference type="ChEBI" id="CHEBI:16526"/>
        <dbReference type="ChEBI" id="CHEBI:29934"/>
        <dbReference type="ChEBI" id="CHEBI:36242"/>
        <dbReference type="ChEBI" id="CHEBI:57540"/>
        <dbReference type="ChEBI" id="CHEBI:57945"/>
        <dbReference type="EC" id="1.3.1.12"/>
    </reaction>
</comment>
<dbReference type="SUPFAM" id="SSF51735">
    <property type="entry name" value="NAD(P)-binding Rossmann-fold domains"/>
    <property type="match status" value="1"/>
</dbReference>
<dbReference type="SUPFAM" id="SSF48179">
    <property type="entry name" value="6-phosphogluconate dehydrogenase C-terminal domain-like"/>
    <property type="match status" value="1"/>
</dbReference>
<dbReference type="Pfam" id="PF20463">
    <property type="entry name" value="PDH_C"/>
    <property type="match status" value="1"/>
</dbReference>
<dbReference type="EC" id="1.3.1.12" evidence="3"/>
<reference evidence="12 14" key="1">
    <citation type="submission" date="2016-12" db="EMBL/GenBank/DDBJ databases">
        <title>Complete Genome Sequence of Lactobacillus fermentum Strain SNUV175, a Probiotic for Treatment of Bacterial Vaginosis.</title>
        <authorList>
            <person name="Lee S."/>
            <person name="You H.J."/>
            <person name="Kwon B."/>
            <person name="Ko G."/>
        </authorList>
    </citation>
    <scope>NUCLEOTIDE SEQUENCE [LARGE SCALE GENOMIC DNA]</scope>
    <source>
        <strain evidence="12 14">SNUV175</strain>
    </source>
</reference>
<keyword evidence="5" id="KW-0827">Tyrosine biosynthesis</keyword>
<evidence type="ECO:0000313" key="15">
    <source>
        <dbReference type="Proteomes" id="UP000466799"/>
    </source>
</evidence>
<dbReference type="RefSeq" id="WP_003683426.1">
    <property type="nucleotide sequence ID" value="NZ_CALYNG010000013.1"/>
</dbReference>
<evidence type="ECO:0000259" key="10">
    <source>
        <dbReference type="PROSITE" id="PS51176"/>
    </source>
</evidence>
<dbReference type="GO" id="GO:0006571">
    <property type="term" value="P:tyrosine biosynthetic process"/>
    <property type="evidence" value="ECO:0007669"/>
    <property type="project" value="UniProtKB-UniPathway"/>
</dbReference>
<dbReference type="PROSITE" id="PS51176">
    <property type="entry name" value="PDH_ADH"/>
    <property type="match status" value="1"/>
</dbReference>
<evidence type="ECO:0000256" key="3">
    <source>
        <dbReference type="ARBA" id="ARBA00012068"/>
    </source>
</evidence>
<gene>
    <name evidence="12" type="ORF">BUW47_09585</name>
    <name evidence="13" type="ORF">GC247_04360</name>
</gene>
<comment type="pathway">
    <text evidence="1">Amino-acid biosynthesis; L-tyrosine biosynthesis; (4-hydroxyphenyl)pyruvate from prephenate (NAD(+) route): step 1/1.</text>
</comment>
<dbReference type="InterPro" id="IPR050812">
    <property type="entry name" value="Preph/Arog_dehydrog"/>
</dbReference>
<dbReference type="InterPro" id="IPR046826">
    <property type="entry name" value="PDH_N"/>
</dbReference>
<evidence type="ECO:0000256" key="7">
    <source>
        <dbReference type="ARBA" id="ARBA00023027"/>
    </source>
</evidence>
<sequence>MTTVFIHGLGLIGGSLIRAIRVSHPQDQIIASDPNQAALDYALQVGLVDEATTGLAGAQRADFIILAGPVLAICQDLADLARMELKEGVVVTDVGSTKQAVLKAAQPLVDAGVAFVGGHPMAGSHKSGVQASRRDLVENAFYFLVPTGPVDHRASLKDLLSGTGAKWLTVTAEEHDYLVAQVSHLPHVIATALVNQTATAFAGQPLGERVAAGGFKSVTRIVASDPTMWAAIMATNRDLISQQLASYLRELQRFKDLIDKQDQAGLFETFSKARVRRNRLNQQSKDLFYDLFINIPDQVGAIAGVMNRLAAANVNVIHLQVLELRDEINGVLQLTFSTPADQRRAAGVLNDYEIIERGDQE</sequence>
<protein>
    <recommendedName>
        <fullName evidence="4">Prephenate dehydrogenase</fullName>
        <ecNumber evidence="3">1.3.1.12</ecNumber>
    </recommendedName>
</protein>
<dbReference type="GeneID" id="83714442"/>
<dbReference type="Proteomes" id="UP000466799">
    <property type="component" value="Unassembled WGS sequence"/>
</dbReference>
<dbReference type="GO" id="GO:0004665">
    <property type="term" value="F:prephenate dehydrogenase (NADP+) activity"/>
    <property type="evidence" value="ECO:0007669"/>
    <property type="project" value="InterPro"/>
</dbReference>